<organism evidence="1">
    <name type="scientific">Serratia fonticola</name>
    <dbReference type="NCBI Taxonomy" id="47917"/>
    <lineage>
        <taxon>Bacteria</taxon>
        <taxon>Pseudomonadati</taxon>
        <taxon>Pseudomonadota</taxon>
        <taxon>Gammaproteobacteria</taxon>
        <taxon>Enterobacterales</taxon>
        <taxon>Yersiniaceae</taxon>
        <taxon>Serratia</taxon>
    </lineage>
</organism>
<gene>
    <name evidence="1" type="ORF">FHU10_5155</name>
</gene>
<dbReference type="AlphaFoldDB" id="A0A542D4L2"/>
<reference evidence="1" key="1">
    <citation type="submission" date="2019-06" db="EMBL/GenBank/DDBJ databases">
        <authorList>
            <person name="Deangelis K."/>
            <person name="Huntemann M."/>
            <person name="Clum A."/>
            <person name="Pillay M."/>
            <person name="Palaniappan K."/>
            <person name="Varghese N."/>
            <person name="Mikhailova N."/>
            <person name="Stamatis D."/>
            <person name="Reddy T."/>
            <person name="Daum C."/>
            <person name="Shapiro N."/>
            <person name="Ivanova N."/>
            <person name="Kyrpides N."/>
            <person name="Woyke T."/>
        </authorList>
    </citation>
    <scope>NUCLEOTIDE SEQUENCE [LARGE SCALE GENOMIC DNA]</scope>
    <source>
        <strain evidence="1">128R</strain>
    </source>
</reference>
<accession>A0A542D4L2</accession>
<dbReference type="EMBL" id="VISQ01000001">
    <property type="protein sequence ID" value="TVZ72475.1"/>
    <property type="molecule type" value="Genomic_DNA"/>
</dbReference>
<proteinExistence type="predicted"/>
<name>A0A542D4L2_SERFO</name>
<sequence>MPINVKRFVLINSGQIGGVSTVVPAPGPEIPTPPAPEFAFALLAESGKVILSERGNYLQVEHER</sequence>
<evidence type="ECO:0000313" key="1">
    <source>
        <dbReference type="EMBL" id="TVZ72475.1"/>
    </source>
</evidence>
<comment type="caution">
    <text evidence="1">The sequence shown here is derived from an EMBL/GenBank/DDBJ whole genome shotgun (WGS) entry which is preliminary data.</text>
</comment>
<protein>
    <submittedName>
        <fullName evidence="1">Uncharacterized protein</fullName>
    </submittedName>
</protein>
<reference evidence="1" key="2">
    <citation type="submission" date="2019-08" db="EMBL/GenBank/DDBJ databases">
        <title>Investigation of anaerobic lignin degradation for improved lignocellulosic biofuels.</title>
        <authorList>
            <person name="Deangelis K.PhD."/>
        </authorList>
    </citation>
    <scope>NUCLEOTIDE SEQUENCE [LARGE SCALE GENOMIC DNA]</scope>
    <source>
        <strain evidence="1">128R</strain>
    </source>
</reference>